<accession>A0ABP8IMR9</accession>
<feature type="domain" description="CENP-V/GFA" evidence="5">
    <location>
        <begin position="3"/>
        <end position="119"/>
    </location>
</feature>
<comment type="similarity">
    <text evidence="1">Belongs to the Gfa family.</text>
</comment>
<dbReference type="PANTHER" id="PTHR33337:SF40">
    <property type="entry name" value="CENP-V_GFA DOMAIN-CONTAINING PROTEIN-RELATED"/>
    <property type="match status" value="1"/>
</dbReference>
<keyword evidence="2" id="KW-0479">Metal-binding</keyword>
<proteinExistence type="inferred from homology"/>
<dbReference type="RefSeq" id="WP_345292807.1">
    <property type="nucleotide sequence ID" value="NZ_BAABFV010000002.1"/>
</dbReference>
<dbReference type="PANTHER" id="PTHR33337">
    <property type="entry name" value="GFA DOMAIN-CONTAINING PROTEIN"/>
    <property type="match status" value="1"/>
</dbReference>
<name>A0ABP8IMR9_9GAMM</name>
<dbReference type="Gene3D" id="3.90.1590.10">
    <property type="entry name" value="glutathione-dependent formaldehyde- activating enzyme (gfa)"/>
    <property type="match status" value="1"/>
</dbReference>
<evidence type="ECO:0000256" key="4">
    <source>
        <dbReference type="ARBA" id="ARBA00023239"/>
    </source>
</evidence>
<dbReference type="InterPro" id="IPR011057">
    <property type="entry name" value="Mss4-like_sf"/>
</dbReference>
<organism evidence="6 7">
    <name type="scientific">Kangiella marina</name>
    <dbReference type="NCBI Taxonomy" id="1079178"/>
    <lineage>
        <taxon>Bacteria</taxon>
        <taxon>Pseudomonadati</taxon>
        <taxon>Pseudomonadota</taxon>
        <taxon>Gammaproteobacteria</taxon>
        <taxon>Kangiellales</taxon>
        <taxon>Kangiellaceae</taxon>
        <taxon>Kangiella</taxon>
    </lineage>
</organism>
<keyword evidence="7" id="KW-1185">Reference proteome</keyword>
<dbReference type="Proteomes" id="UP001501011">
    <property type="component" value="Unassembled WGS sequence"/>
</dbReference>
<dbReference type="Pfam" id="PF04828">
    <property type="entry name" value="GFA"/>
    <property type="match status" value="1"/>
</dbReference>
<gene>
    <name evidence="6" type="ORF">GCM10023151_17090</name>
</gene>
<comment type="caution">
    <text evidence="6">The sequence shown here is derived from an EMBL/GenBank/DDBJ whole genome shotgun (WGS) entry which is preliminary data.</text>
</comment>
<sequence>MSNKGSCLCGEVKFEVEGNFEKLFFCHCTRCQKNTGSAHCANLFSGSASINWISGKEQVKTYHLPETRHAKSFCVNCGSAMPTEVAGGKMIVVPAGCLDDDVTIQANGHIFMDDKASWESLLEETPKFSKLPG</sequence>
<keyword evidence="4" id="KW-0456">Lyase</keyword>
<reference evidence="7" key="1">
    <citation type="journal article" date="2019" name="Int. J. Syst. Evol. Microbiol.">
        <title>The Global Catalogue of Microorganisms (GCM) 10K type strain sequencing project: providing services to taxonomists for standard genome sequencing and annotation.</title>
        <authorList>
            <consortium name="The Broad Institute Genomics Platform"/>
            <consortium name="The Broad Institute Genome Sequencing Center for Infectious Disease"/>
            <person name="Wu L."/>
            <person name="Ma J."/>
        </authorList>
    </citation>
    <scope>NUCLEOTIDE SEQUENCE [LARGE SCALE GENOMIC DNA]</scope>
    <source>
        <strain evidence="7">JCM 17728</strain>
    </source>
</reference>
<evidence type="ECO:0000259" key="5">
    <source>
        <dbReference type="PROSITE" id="PS51891"/>
    </source>
</evidence>
<keyword evidence="3" id="KW-0862">Zinc</keyword>
<dbReference type="SUPFAM" id="SSF51316">
    <property type="entry name" value="Mss4-like"/>
    <property type="match status" value="1"/>
</dbReference>
<dbReference type="PROSITE" id="PS51891">
    <property type="entry name" value="CENP_V_GFA"/>
    <property type="match status" value="1"/>
</dbReference>
<evidence type="ECO:0000313" key="6">
    <source>
        <dbReference type="EMBL" id="GAA4362682.1"/>
    </source>
</evidence>
<protein>
    <submittedName>
        <fullName evidence="6">GFA family protein</fullName>
    </submittedName>
</protein>
<evidence type="ECO:0000256" key="2">
    <source>
        <dbReference type="ARBA" id="ARBA00022723"/>
    </source>
</evidence>
<evidence type="ECO:0000256" key="1">
    <source>
        <dbReference type="ARBA" id="ARBA00005495"/>
    </source>
</evidence>
<dbReference type="InterPro" id="IPR006913">
    <property type="entry name" value="CENP-V/GFA"/>
</dbReference>
<dbReference type="EMBL" id="BAABFV010000002">
    <property type="protein sequence ID" value="GAA4362682.1"/>
    <property type="molecule type" value="Genomic_DNA"/>
</dbReference>
<evidence type="ECO:0000313" key="7">
    <source>
        <dbReference type="Proteomes" id="UP001501011"/>
    </source>
</evidence>
<evidence type="ECO:0000256" key="3">
    <source>
        <dbReference type="ARBA" id="ARBA00022833"/>
    </source>
</evidence>